<evidence type="ECO:0000313" key="4">
    <source>
        <dbReference type="Proteomes" id="UP001642540"/>
    </source>
</evidence>
<protein>
    <recommendedName>
        <fullName evidence="2">C2 domain-containing protein</fullName>
    </recommendedName>
</protein>
<keyword evidence="4" id="KW-1185">Reference proteome</keyword>
<dbReference type="PROSITE" id="PS50004">
    <property type="entry name" value="C2"/>
    <property type="match status" value="1"/>
</dbReference>
<feature type="region of interest" description="Disordered" evidence="1">
    <location>
        <begin position="1"/>
        <end position="28"/>
    </location>
</feature>
<sequence length="172" mass="19602">MNTPPQPLPLSSIENKLDPLDRTPVGDRDKVPKIQLCIELREKEVIRRKTSKKKVSHELVLEVAVLFIKNLPRRKLAGNSGLGAFVKVRFSDVIHSTELKMDKKNEEKVDFIEVFDFPLRKVEDIQGKRMEVLVCDKKLTRNSTIFGEAAIDLGDISVGKPICKWYNLDSFA</sequence>
<reference evidence="3 4" key="1">
    <citation type="submission" date="2024-08" db="EMBL/GenBank/DDBJ databases">
        <authorList>
            <person name="Cucini C."/>
            <person name="Frati F."/>
        </authorList>
    </citation>
    <scope>NUCLEOTIDE SEQUENCE [LARGE SCALE GENOMIC DNA]</scope>
</reference>
<dbReference type="Gene3D" id="2.60.40.150">
    <property type="entry name" value="C2 domain"/>
    <property type="match status" value="1"/>
</dbReference>
<dbReference type="Proteomes" id="UP001642540">
    <property type="component" value="Unassembled WGS sequence"/>
</dbReference>
<comment type="caution">
    <text evidence="3">The sequence shown here is derived from an EMBL/GenBank/DDBJ whole genome shotgun (WGS) entry which is preliminary data.</text>
</comment>
<dbReference type="Pfam" id="PF00168">
    <property type="entry name" value="C2"/>
    <property type="match status" value="1"/>
</dbReference>
<dbReference type="InterPro" id="IPR000008">
    <property type="entry name" value="C2_dom"/>
</dbReference>
<evidence type="ECO:0000256" key="1">
    <source>
        <dbReference type="SAM" id="MobiDB-lite"/>
    </source>
</evidence>
<organism evidence="3 4">
    <name type="scientific">Orchesella dallaii</name>
    <dbReference type="NCBI Taxonomy" id="48710"/>
    <lineage>
        <taxon>Eukaryota</taxon>
        <taxon>Metazoa</taxon>
        <taxon>Ecdysozoa</taxon>
        <taxon>Arthropoda</taxon>
        <taxon>Hexapoda</taxon>
        <taxon>Collembola</taxon>
        <taxon>Entomobryomorpha</taxon>
        <taxon>Entomobryoidea</taxon>
        <taxon>Orchesellidae</taxon>
        <taxon>Orchesellinae</taxon>
        <taxon>Orchesella</taxon>
    </lineage>
</organism>
<dbReference type="SUPFAM" id="SSF49562">
    <property type="entry name" value="C2 domain (Calcium/lipid-binding domain, CaLB)"/>
    <property type="match status" value="1"/>
</dbReference>
<feature type="domain" description="C2" evidence="2">
    <location>
        <begin position="42"/>
        <end position="166"/>
    </location>
</feature>
<name>A0ABP1QNV8_9HEXA</name>
<dbReference type="EMBL" id="CAXLJM020000040">
    <property type="protein sequence ID" value="CAL8108944.1"/>
    <property type="molecule type" value="Genomic_DNA"/>
</dbReference>
<gene>
    <name evidence="3" type="ORF">ODALV1_LOCUS13145</name>
</gene>
<dbReference type="InterPro" id="IPR035892">
    <property type="entry name" value="C2_domain_sf"/>
</dbReference>
<feature type="compositionally biased region" description="Basic and acidic residues" evidence="1">
    <location>
        <begin position="15"/>
        <end position="28"/>
    </location>
</feature>
<evidence type="ECO:0000259" key="2">
    <source>
        <dbReference type="PROSITE" id="PS50004"/>
    </source>
</evidence>
<proteinExistence type="predicted"/>
<accession>A0ABP1QNV8</accession>
<evidence type="ECO:0000313" key="3">
    <source>
        <dbReference type="EMBL" id="CAL8108944.1"/>
    </source>
</evidence>